<feature type="transmembrane region" description="Helical" evidence="6">
    <location>
        <begin position="759"/>
        <end position="779"/>
    </location>
</feature>
<feature type="domain" description="ABC3 transporter permease C-terminal" evidence="7">
    <location>
        <begin position="678"/>
        <end position="791"/>
    </location>
</feature>
<comment type="subcellular location">
    <subcellularLocation>
        <location evidence="1">Cell membrane</location>
        <topology evidence="1">Multi-pass membrane protein</topology>
    </subcellularLocation>
</comment>
<evidence type="ECO:0000259" key="8">
    <source>
        <dbReference type="Pfam" id="PF12704"/>
    </source>
</evidence>
<dbReference type="GO" id="GO:0005886">
    <property type="term" value="C:plasma membrane"/>
    <property type="evidence" value="ECO:0007669"/>
    <property type="project" value="UniProtKB-SubCell"/>
</dbReference>
<feature type="transmembrane region" description="Helical" evidence="6">
    <location>
        <begin position="294"/>
        <end position="318"/>
    </location>
</feature>
<evidence type="ECO:0000313" key="10">
    <source>
        <dbReference type="Proteomes" id="UP001204144"/>
    </source>
</evidence>
<feature type="domain" description="MacB-like periplasmic core" evidence="8">
    <location>
        <begin position="447"/>
        <end position="637"/>
    </location>
</feature>
<evidence type="ECO:0000256" key="6">
    <source>
        <dbReference type="SAM" id="Phobius"/>
    </source>
</evidence>
<feature type="transmembrane region" description="Helical" evidence="6">
    <location>
        <begin position="390"/>
        <end position="415"/>
    </location>
</feature>
<keyword evidence="5 6" id="KW-0472">Membrane</keyword>
<feature type="domain" description="ABC3 transporter permease C-terminal" evidence="7">
    <location>
        <begin position="301"/>
        <end position="415"/>
    </location>
</feature>
<evidence type="ECO:0000313" key="9">
    <source>
        <dbReference type="EMBL" id="MCP9765910.1"/>
    </source>
</evidence>
<dbReference type="Proteomes" id="UP001204144">
    <property type="component" value="Unassembled WGS sequence"/>
</dbReference>
<dbReference type="AlphaFoldDB" id="A0AAE3KXW0"/>
<gene>
    <name evidence="9" type="ORF">EGI31_23490</name>
</gene>
<dbReference type="EMBL" id="RJUF01000194">
    <property type="protein sequence ID" value="MCP9765910.1"/>
    <property type="molecule type" value="Genomic_DNA"/>
</dbReference>
<dbReference type="InterPro" id="IPR050250">
    <property type="entry name" value="Macrolide_Exporter_MacB"/>
</dbReference>
<accession>A0AAE3KXW0</accession>
<dbReference type="GO" id="GO:0022857">
    <property type="term" value="F:transmembrane transporter activity"/>
    <property type="evidence" value="ECO:0007669"/>
    <property type="project" value="TreeGrafter"/>
</dbReference>
<keyword evidence="3 6" id="KW-0812">Transmembrane</keyword>
<evidence type="ECO:0000256" key="1">
    <source>
        <dbReference type="ARBA" id="ARBA00004651"/>
    </source>
</evidence>
<feature type="transmembrane region" description="Helical" evidence="6">
    <location>
        <begin position="675"/>
        <end position="697"/>
    </location>
</feature>
<evidence type="ECO:0000256" key="3">
    <source>
        <dbReference type="ARBA" id="ARBA00022692"/>
    </source>
</evidence>
<protein>
    <submittedName>
        <fullName evidence="9">ABC transporter permease</fullName>
    </submittedName>
</protein>
<dbReference type="Pfam" id="PF12704">
    <property type="entry name" value="MacB_PCD"/>
    <property type="match status" value="2"/>
</dbReference>
<evidence type="ECO:0000256" key="2">
    <source>
        <dbReference type="ARBA" id="ARBA00022475"/>
    </source>
</evidence>
<sequence>MIKNYFKIAWRSLANNKVYSSINIMGLSIGLAAAMLIVLYSKDEVSYDRFHANGNNIYRVVNQWLNPDGSVKSKDGNTGHIQGPKFKESIPEVKAFVRVKSDNRNIRHQNEISNIELLAVDTNFLSVFTFLLISGDPKTALLQPKSIILSEEMAEKYFNDTDILGKTIEFIEDDKVVPYKITGVTENCPQNSSLKFNFLIPQDVDKSEYANSENWFNFFQNTFLVLEPNTNQQSTEAKIQRVFEADAKDAMLNMKEKYDVKETVKFLLQPLADIHLSTDYIASNGLKDASNPTFSYILGGIAIFILIIACINFVNLTVARSIKRAKEIGVRKVVGSNRKQLILQFLGESYILSFAAFIIAILLVVVVLPTFNQLANKSLSLTYLFDLKLIIFYVLLFLLTGLLAGLYPALVLSGYDPVKTLYGRFNFTGKNYLQKSLVVLQFGLASFLIIVTMVIYTHFNYLTNSDLGYDDKDLIKVEKWRMTGNEANLFREELRKNPNIIEVAPKNGGTWGTLAKINGETSISFAYETVNTVYLDLLKIPLVVGRNFSPQFPSDSTKSVLVNETFVKQAGWKEPLGEVVNFFYNNNEKYQVIGVVKDYHFASLSQKIEPQLFTMKPDNEYGQVFIKIKPGSEAASLKHIEQTFKRLFPLSSYAYSFKEKENLASYESESKWKDIILFGAILTIFISCIGLFGLATLSAEKRTKEIGIRKVMGASVGSIVKLLSADFLKLVSLSFLVSFPLAYFSAQKWLENYPYRENFNWWIFGFTAFTTVVVALLTVSWQSIRAALMNPVKSLKTE</sequence>
<reference evidence="9 10" key="1">
    <citation type="submission" date="2018-11" db="EMBL/GenBank/DDBJ databases">
        <title>Novel bacteria species description.</title>
        <authorList>
            <person name="Han J.-H."/>
        </authorList>
    </citation>
    <scope>NUCLEOTIDE SEQUENCE [LARGE SCALE GENOMIC DNA]</scope>
    <source>
        <strain evidence="9 10">KCTC23259</strain>
    </source>
</reference>
<feature type="transmembrane region" description="Helical" evidence="6">
    <location>
        <begin position="349"/>
        <end position="370"/>
    </location>
</feature>
<dbReference type="Pfam" id="PF02687">
    <property type="entry name" value="FtsX"/>
    <property type="match status" value="2"/>
</dbReference>
<keyword evidence="10" id="KW-1185">Reference proteome</keyword>
<dbReference type="RefSeq" id="WP_255039616.1">
    <property type="nucleotide sequence ID" value="NZ_RJUF01000194.1"/>
</dbReference>
<feature type="transmembrane region" description="Helical" evidence="6">
    <location>
        <begin position="21"/>
        <end position="40"/>
    </location>
</feature>
<dbReference type="PANTHER" id="PTHR30572">
    <property type="entry name" value="MEMBRANE COMPONENT OF TRANSPORTER-RELATED"/>
    <property type="match status" value="1"/>
</dbReference>
<feature type="transmembrane region" description="Helical" evidence="6">
    <location>
        <begin position="718"/>
        <end position="739"/>
    </location>
</feature>
<dbReference type="InterPro" id="IPR003838">
    <property type="entry name" value="ABC3_permease_C"/>
</dbReference>
<evidence type="ECO:0000259" key="7">
    <source>
        <dbReference type="Pfam" id="PF02687"/>
    </source>
</evidence>
<evidence type="ECO:0000256" key="5">
    <source>
        <dbReference type="ARBA" id="ARBA00023136"/>
    </source>
</evidence>
<evidence type="ECO:0000256" key="4">
    <source>
        <dbReference type="ARBA" id="ARBA00022989"/>
    </source>
</evidence>
<organism evidence="9 10">
    <name type="scientific">Lacihabitans soyangensis</name>
    <dbReference type="NCBI Taxonomy" id="869394"/>
    <lineage>
        <taxon>Bacteria</taxon>
        <taxon>Pseudomonadati</taxon>
        <taxon>Bacteroidota</taxon>
        <taxon>Cytophagia</taxon>
        <taxon>Cytophagales</taxon>
        <taxon>Leadbetterellaceae</taxon>
        <taxon>Lacihabitans</taxon>
    </lineage>
</organism>
<feature type="domain" description="MacB-like periplasmic core" evidence="8">
    <location>
        <begin position="20"/>
        <end position="241"/>
    </location>
</feature>
<feature type="transmembrane region" description="Helical" evidence="6">
    <location>
        <begin position="436"/>
        <end position="456"/>
    </location>
</feature>
<dbReference type="InterPro" id="IPR025857">
    <property type="entry name" value="MacB_PCD"/>
</dbReference>
<keyword evidence="2" id="KW-1003">Cell membrane</keyword>
<proteinExistence type="predicted"/>
<keyword evidence="4 6" id="KW-1133">Transmembrane helix</keyword>
<comment type="caution">
    <text evidence="9">The sequence shown here is derived from an EMBL/GenBank/DDBJ whole genome shotgun (WGS) entry which is preliminary data.</text>
</comment>
<name>A0AAE3KXW0_9BACT</name>
<dbReference type="PANTHER" id="PTHR30572:SF18">
    <property type="entry name" value="ABC-TYPE MACROLIDE FAMILY EXPORT SYSTEM PERMEASE COMPONENT 2"/>
    <property type="match status" value="1"/>
</dbReference>